<evidence type="ECO:0000313" key="2">
    <source>
        <dbReference type="Proteomes" id="UP000789759"/>
    </source>
</evidence>
<proteinExistence type="predicted"/>
<dbReference type="Proteomes" id="UP000789759">
    <property type="component" value="Unassembled WGS sequence"/>
</dbReference>
<name>A0A9N8W043_9GLOM</name>
<sequence>MVYYTLGFSICAIARNIKIAHSTIIRLIKKANETGKIEDLKRSGHSKALKQEKEERIVELINFGECETATEVYSKFSHETNYEISVETVQNILYRHEFVAKVKRKHSVINETAKRV</sequence>
<reference evidence="1" key="1">
    <citation type="submission" date="2021-06" db="EMBL/GenBank/DDBJ databases">
        <authorList>
            <person name="Kallberg Y."/>
            <person name="Tangrot J."/>
            <person name="Rosling A."/>
        </authorList>
    </citation>
    <scope>NUCLEOTIDE SEQUENCE</scope>
    <source>
        <strain evidence="1">FL966</strain>
    </source>
</reference>
<comment type="caution">
    <text evidence="1">The sequence shown here is derived from an EMBL/GenBank/DDBJ whole genome shotgun (WGS) entry which is preliminary data.</text>
</comment>
<organism evidence="1 2">
    <name type="scientific">Cetraspora pellucida</name>
    <dbReference type="NCBI Taxonomy" id="1433469"/>
    <lineage>
        <taxon>Eukaryota</taxon>
        <taxon>Fungi</taxon>
        <taxon>Fungi incertae sedis</taxon>
        <taxon>Mucoromycota</taxon>
        <taxon>Glomeromycotina</taxon>
        <taxon>Glomeromycetes</taxon>
        <taxon>Diversisporales</taxon>
        <taxon>Gigasporaceae</taxon>
        <taxon>Cetraspora</taxon>
    </lineage>
</organism>
<keyword evidence="2" id="KW-1185">Reference proteome</keyword>
<protein>
    <submittedName>
        <fullName evidence="1">6454_t:CDS:1</fullName>
    </submittedName>
</protein>
<accession>A0A9N8W043</accession>
<dbReference type="OrthoDB" id="2424778at2759"/>
<dbReference type="InterPro" id="IPR009057">
    <property type="entry name" value="Homeodomain-like_sf"/>
</dbReference>
<dbReference type="SUPFAM" id="SSF46689">
    <property type="entry name" value="Homeodomain-like"/>
    <property type="match status" value="1"/>
</dbReference>
<dbReference type="EMBL" id="CAJVQA010000393">
    <property type="protein sequence ID" value="CAG8472424.1"/>
    <property type="molecule type" value="Genomic_DNA"/>
</dbReference>
<evidence type="ECO:0000313" key="1">
    <source>
        <dbReference type="EMBL" id="CAG8472424.1"/>
    </source>
</evidence>
<dbReference type="AlphaFoldDB" id="A0A9N8W043"/>
<gene>
    <name evidence="1" type="ORF">CPELLU_LOCUS1135</name>
</gene>